<dbReference type="PANTHER" id="PTHR33365:SF4">
    <property type="entry name" value="CYCLOCHLOROTINE BIOSYNTHESIS PROTEIN O"/>
    <property type="match status" value="1"/>
</dbReference>
<comment type="pathway">
    <text evidence="1">Mycotoxin biosynthesis.</text>
</comment>
<evidence type="ECO:0000313" key="4">
    <source>
        <dbReference type="Proteomes" id="UP001161017"/>
    </source>
</evidence>
<dbReference type="EMBL" id="JAPUFD010000013">
    <property type="protein sequence ID" value="MDI1491114.1"/>
    <property type="molecule type" value="Genomic_DNA"/>
</dbReference>
<dbReference type="Pfam" id="PF11807">
    <property type="entry name" value="UstYa"/>
    <property type="match status" value="1"/>
</dbReference>
<dbReference type="AlphaFoldDB" id="A0AA43TX37"/>
<reference evidence="3" key="1">
    <citation type="journal article" date="2023" name="Genome Biol. Evol.">
        <title>First Whole Genome Sequence and Flow Cytometry Genome Size Data for the Lichen-Forming Fungus Ramalina farinacea (Ascomycota).</title>
        <authorList>
            <person name="Llewellyn T."/>
            <person name="Mian S."/>
            <person name="Hill R."/>
            <person name="Leitch I.J."/>
            <person name="Gaya E."/>
        </authorList>
    </citation>
    <scope>NUCLEOTIDE SEQUENCE</scope>
    <source>
        <strain evidence="3">LIQ254RAFAR</strain>
    </source>
</reference>
<dbReference type="GO" id="GO:0043386">
    <property type="term" value="P:mycotoxin biosynthetic process"/>
    <property type="evidence" value="ECO:0007669"/>
    <property type="project" value="InterPro"/>
</dbReference>
<evidence type="ECO:0000256" key="1">
    <source>
        <dbReference type="ARBA" id="ARBA00004685"/>
    </source>
</evidence>
<dbReference type="Proteomes" id="UP001161017">
    <property type="component" value="Unassembled WGS sequence"/>
</dbReference>
<gene>
    <name evidence="3" type="ORF">OHK93_002320</name>
</gene>
<accession>A0AA43TX37</accession>
<comment type="caution">
    <text evidence="3">The sequence shown here is derived from an EMBL/GenBank/DDBJ whole genome shotgun (WGS) entry which is preliminary data.</text>
</comment>
<proteinExistence type="inferred from homology"/>
<evidence type="ECO:0000256" key="2">
    <source>
        <dbReference type="ARBA" id="ARBA00035112"/>
    </source>
</evidence>
<protein>
    <submittedName>
        <fullName evidence="3">Uncharacterized protein</fullName>
    </submittedName>
</protein>
<comment type="similarity">
    <text evidence="2">Belongs to the ustYa family.</text>
</comment>
<dbReference type="PANTHER" id="PTHR33365">
    <property type="entry name" value="YALI0B05434P"/>
    <property type="match status" value="1"/>
</dbReference>
<name>A0AA43TX37_9LECA</name>
<keyword evidence="4" id="KW-1185">Reference proteome</keyword>
<sequence length="135" mass="15604">MHNKTFAQAPSPETEAAWRTILPRFYSSTNRTGLDQMTQHVHHCLEYLRQSIMCNADTNLERRTEDKITGIISVIGYGKHQCRNYDEYFNFAEGYRVWNGKSEAEKKNISDDENVPGRIIHYGYLSSRGDAVPED</sequence>
<evidence type="ECO:0000313" key="3">
    <source>
        <dbReference type="EMBL" id="MDI1491114.1"/>
    </source>
</evidence>
<dbReference type="InterPro" id="IPR021765">
    <property type="entry name" value="UstYa-like"/>
</dbReference>
<organism evidence="3 4">
    <name type="scientific">Ramalina farinacea</name>
    <dbReference type="NCBI Taxonomy" id="258253"/>
    <lineage>
        <taxon>Eukaryota</taxon>
        <taxon>Fungi</taxon>
        <taxon>Dikarya</taxon>
        <taxon>Ascomycota</taxon>
        <taxon>Pezizomycotina</taxon>
        <taxon>Lecanoromycetes</taxon>
        <taxon>OSLEUM clade</taxon>
        <taxon>Lecanoromycetidae</taxon>
        <taxon>Lecanorales</taxon>
        <taxon>Lecanorineae</taxon>
        <taxon>Ramalinaceae</taxon>
        <taxon>Ramalina</taxon>
    </lineage>
</organism>